<accession>A0A0S4IUI5</accession>
<organism evidence="2 3">
    <name type="scientific">Bodo saltans</name>
    <name type="common">Flagellated protozoan</name>
    <dbReference type="NCBI Taxonomy" id="75058"/>
    <lineage>
        <taxon>Eukaryota</taxon>
        <taxon>Discoba</taxon>
        <taxon>Euglenozoa</taxon>
        <taxon>Kinetoplastea</taxon>
        <taxon>Metakinetoplastina</taxon>
        <taxon>Eubodonida</taxon>
        <taxon>Bodonidae</taxon>
        <taxon>Bodo</taxon>
    </lineage>
</organism>
<feature type="region of interest" description="Disordered" evidence="1">
    <location>
        <begin position="1029"/>
        <end position="1062"/>
    </location>
</feature>
<protein>
    <submittedName>
        <fullName evidence="2">Uncharacterized protein</fullName>
    </submittedName>
</protein>
<evidence type="ECO:0000313" key="2">
    <source>
        <dbReference type="EMBL" id="CUG11265.1"/>
    </source>
</evidence>
<dbReference type="Proteomes" id="UP000051952">
    <property type="component" value="Unassembled WGS sequence"/>
</dbReference>
<dbReference type="EMBL" id="CYKH01000658">
    <property type="protein sequence ID" value="CUG11265.1"/>
    <property type="molecule type" value="Genomic_DNA"/>
</dbReference>
<reference evidence="3" key="1">
    <citation type="submission" date="2015-09" db="EMBL/GenBank/DDBJ databases">
        <authorList>
            <consortium name="Pathogen Informatics"/>
        </authorList>
    </citation>
    <scope>NUCLEOTIDE SEQUENCE [LARGE SCALE GENOMIC DNA]</scope>
    <source>
        <strain evidence="3">Lake Konstanz</strain>
    </source>
</reference>
<proteinExistence type="predicted"/>
<dbReference type="VEuPathDB" id="TriTrypDB:BSAL_74610"/>
<name>A0A0S4IUI5_BODSA</name>
<evidence type="ECO:0000256" key="1">
    <source>
        <dbReference type="SAM" id="MobiDB-lite"/>
    </source>
</evidence>
<keyword evidence="3" id="KW-1185">Reference proteome</keyword>
<gene>
    <name evidence="2" type="ORF">BSAL_74610</name>
</gene>
<sequence length="3191" mass="348582">MLSFPSSDNNSAAIENSKKLRVALRDRYISLCDQRNVEPSRKVLTWISNGVIDEPNISGADAGLSVSKKINPTTGTLIDADPFDCVIEIFRLIPLAHVSLDGASLHNSQVRKLLQSLLSGTSRSTWTLSSLILYGNQVDASVFPDLLLVMERFPLLTVVRVDPAPHCHLAQLDQLCAANEAKCRHSFVQRKRGEVSINAAVSASSSINSADGSAAYLTSISKAITPNAQLIPIAITFPKGSSPTSPHRTVVETTSPASSFRSSVTSVPAILTCGAASHVQFPISVSSFIGSIKSWVYFFYPPGKDLPDSMFYFLVKHIITALQDPGTNSSGVLLESLKQVEREFVNWRGGVFRFSDAADHDVISAVSTETNRCVHCDRILDFTQSVAGQSKKLFDTLLMESEVGSKCFVQDNSTYVANLFIHLMSRFSKSPSSIASVSTDDASLQFTAPPQFCSPSCTKRFCRSMFCAASGLDHAVEPISFLAGVPVARQFPGVVEFDTLLQAASSTSPSGVADVLLSSRENPVHLYRPYVDQRGDVTSSSSSSKIAVANHGSNVMNISTTSALRDVVNRHVPQARLQEAQLLASDPFYTFHNRFPTKGLSLGDLFSHSRRRGLPMGPLPLTNSPTAQHTPPLTSVHMTHSLAVKFSWSNNSPSAPTPFELIQDYFLSRKKQFNGSSIALGLKLRPAVFFEILNSSRSNDGTPILVSENEDGQSKFGVPVALHVIGVELLGNVWYVIAEYHGRILYLDEPSVNKGASRYGAFAFVEPTFDVWLLAVQSSDPHSPLLDSSSIKSLEPLERRIEMELALMLMSHLDVFYPSTAAYAHRSSFTLPRSLVKHVDYIRQLLSDMKFSPADHSVSDETLRNIISWYRDGNLGRLASYWENEAPASFYAFALRCCRHVFAHPKLAVHPCLQPFVAGTALTQQIDESSTSSSSKDVWLIPQTNCQRIFTSGMFQSPPDVALHPAASSREEENSIYHNILSEFGVLDLSYVQHASSTASLVGAGHKRYVTIELTQRASRMTQLALTFVKPSRPASSETESRDRNNKFPKVAQDNDQSQSGLRITVSYSDDGKLFQRCGGAPFIRCTSTPPHDDSPEHLIKWRNVGAHRWWCVAVDPVNHVGELLHDIASTSNDHNTTSVCIPSIKRISWKYKPDSLTPLLIDYSQDHMLLVHAGNHGVALVIDRPYLTTSTTPSTSVLPFTLPRQKPAWTTDVFGAGTGGGYLASATSQLCGIPEKSIAFGMRLYCFRGEDVVAIDKFSGQVISSASSVKVDSLCSHFPLMFQEQLLGGFECFASHGQRQALLFLYNATHYGLFSPASCTIVQPPSPWIKLPGRSLIDIDAFGVPTNVQLVRDGVDPYEGLAFPFSEVDVCFPIGPKSLTHGKEVFAVCFGSQYIRWELHDTRCSNDQGGSQTEVKSIDHQAGGHVNAQSSSVRQLSDSLPMMISSRKTNAVVKNSLTKSQRSDLFRLAYQVIPTSVVVCRRQNAPSASTDIIKDARLERLISGDAASRPTPSNVDPTTAEARSIHFIHIHLESPESIYGIALAANDGGSTFTLVSRQETCDPWNTIASASQGEDGVALLWVDGVQSFSSELGVRVDGPGLTTDIQQLSIFGVRLGDQGDASLDHNSNAEITPFLEVDIGVHLKLQPSSSQQTRQEIDCVRVCSPLSTAPQNRNPNPVIAGVVLRWIDLFSKGEDGVDNAAVTIAAPIFIQVTTEFDQGNHVVLVESFKVSVSDLICTIPFPPRPIGKLFIARLHSEDKCPESILSAKCYLLQVQLRCERVQMISKAALEDQKMDDPLPIHLRIDPSEFAQQILQRQMLQSQPRDNIPAILTSSTCHTLARSGAEYHLTLSQHSTDSDAKLLARMSTVVSDSSESAVSKHSLKGERAVLSYRDLTNEWVVCTESYVSESLILDFVWDNVPMNPPPFHWKVQFVHSRASVRWFDLHFLTSTTISSADGFERTSLWSRLASTSPYHHSINSCANLSYNGPPQRISHVSLSIPPTAPFIGGVHIELDPSQPTSETVVITAYDAKRGEQVQLWSGTPLSTELFAKWAPTRCSEVSIFNLRSSIGRCKMLLPSSSLSLASKSIRDASWSLHHGLSDVPISSFPAVIPLAVGAALTLTGSTSHPLILSSMRVKSSEPKLQFQISYLSTEKNSFVPVGWVETVANQWAHARISAFVGLPTQWRLTCCACGSRSQTLATELAYVSLDVDPVFCTSVQLSTPVDLSEASCTFLTNAIARHNATSQATLRQRFLSKVHSTDATPLQPYLRFGNFDNAAGGANDDWEKRSQVSSSSGAGMSSAPFIFVALDLRTQPRAFSAIEINAQTDTQFELEIQWSNDNSTFHTAAVHQQGNGRWNSNWENQGAHAFWRVVVSFAQLAGRSKKKSQASNIGTDIDEKLLAPFLRAVSLCAVERIVWSEVDTSATLNNSVAISGDELVAIRRHQVADPRVLLGLNPLRRVSIPLGLQIPTRARADSLLLDADVHPQDFDARSVGALSPSIFALWRTAVAKPSQSMNRVAIAAEDELQSTLPQIMNPQNVLDKESAAHISKIFFGGADFELTGASLLRQMNRVTAEPSVVINGTSVAGVRGIPPGTRLALCFEWSNNSLIPSQPQLSVRSMMIMDRNWLSVQSEFASIDSFCRVFPSIRDTVFSDLCSYTVVYVVSKDDIHVGGHYPPLVGLDSHDSFEALLSQGVNVVASNVKSSALVQLFRGIRGPAQSVSSFVEAQIGNSDCTVTLHSNFDTGSVVRLVISIHHADRVDSEGLLQLKALSIVVSWNGQNNFTVECVGNVHIPRWTNDVPFSIHSVLYEGEFSAPDGAVSKHGNQTYIMALACSDEQYLSRSFLGQHTSIGLRSIVGIAHVTLVVGQTSSPPHLVLDNLCFHANLRFTSMLQLPCVLWPQRNDSSSIVLQTSSVSISRLCLSDFISVEFEKAGFSANGSNSGLPKGFGDFVGSCRAVFSPKVSTGVLELFGTASWRGTPKLPSILSFDTSNESPLLRVQISVPPQLQCSWHDDILLDASHGRLEFSISRFKNCQDVCIVTGFFASSGSSVPNSFNVTAFSASSSDSIARIIVNVDVSIGKKIVPLRGVSSSNIANVMRWSPQQLAILKDIITDSVTQRLSQHLVGLDYIVPFFETSRIRWHCRGRLCGTPFAISICCDSQTDVVDTICASILWHTALKTISLSVQRTS</sequence>
<evidence type="ECO:0000313" key="3">
    <source>
        <dbReference type="Proteomes" id="UP000051952"/>
    </source>
</evidence>